<dbReference type="InterPro" id="IPR036291">
    <property type="entry name" value="NAD(P)-bd_dom_sf"/>
</dbReference>
<evidence type="ECO:0000313" key="4">
    <source>
        <dbReference type="Proteomes" id="UP000624703"/>
    </source>
</evidence>
<dbReference type="SUPFAM" id="SSF51735">
    <property type="entry name" value="NAD(P)-binding Rossmann-fold domains"/>
    <property type="match status" value="1"/>
</dbReference>
<evidence type="ECO:0000259" key="2">
    <source>
        <dbReference type="Pfam" id="PF22725"/>
    </source>
</evidence>
<comment type="caution">
    <text evidence="3">The sequence shown here is derived from an EMBL/GenBank/DDBJ whole genome shotgun (WGS) entry which is preliminary data.</text>
</comment>
<dbReference type="PANTHER" id="PTHR43708">
    <property type="entry name" value="CONSERVED EXPRESSED OXIDOREDUCTASE (EUROFUNG)"/>
    <property type="match status" value="1"/>
</dbReference>
<sequence length="387" mass="42050">MSSNRKIRMGMVGGGQGAFIGAVHRIAAAIDQQIELVCGAFSSDAERSLASGLEFFLPAERCYASYQEMMEKEAALPADQRMDFVAIVTPNHVHFPAAKSALEAGFHVLSDKPATLDLAEAKELSKIVEKTGLLYGLTHNYTGYPMVKQAKEMVAAGELGKIRKIVVEYPQGWLATKLEDSGQKQAAWRTDPKRSGAAGCIGDIGTHAENLAEYISGLKISELAADLSSFVDGRLLDDDGNILLRFDNGAKGVLHASQISVGEENNLNIRVYGEKGGLEWHQYEPNTLLVKWLDQPTQVYRTGNAYLGEAAQLNSRTPSSHPEGYLEAFANVYRNFADHIRCLLDGSQPSAHVLDYPSIADGVRGMAFIEATVASSKNNAAWTELDI</sequence>
<reference evidence="3" key="1">
    <citation type="submission" date="2021-01" db="EMBL/GenBank/DDBJ databases">
        <title>Modified the classification status of verrucomicrobia.</title>
        <authorList>
            <person name="Feng X."/>
        </authorList>
    </citation>
    <scope>NUCLEOTIDE SEQUENCE</scope>
    <source>
        <strain evidence="3">_KCTC 22039</strain>
    </source>
</reference>
<name>A0A8J7SHH4_9BACT</name>
<dbReference type="Pfam" id="PF22725">
    <property type="entry name" value="GFO_IDH_MocA_C3"/>
    <property type="match status" value="1"/>
</dbReference>
<dbReference type="RefSeq" id="WP_200309878.1">
    <property type="nucleotide sequence ID" value="NZ_JAENIM010000009.1"/>
</dbReference>
<gene>
    <name evidence="3" type="ORF">JIN82_01570</name>
</gene>
<proteinExistence type="predicted"/>
<dbReference type="InterPro" id="IPR000683">
    <property type="entry name" value="Gfo/Idh/MocA-like_OxRdtase_N"/>
</dbReference>
<dbReference type="InterPro" id="IPR051317">
    <property type="entry name" value="Gfo/Idh/MocA_oxidoreduct"/>
</dbReference>
<feature type="domain" description="Gfo/Idh/MocA-like oxidoreductase N-terminal" evidence="1">
    <location>
        <begin position="7"/>
        <end position="137"/>
    </location>
</feature>
<feature type="domain" description="GFO/IDH/MocA-like oxidoreductase" evidence="2">
    <location>
        <begin position="147"/>
        <end position="279"/>
    </location>
</feature>
<dbReference type="SUPFAM" id="SSF55347">
    <property type="entry name" value="Glyceraldehyde-3-phosphate dehydrogenase-like, C-terminal domain"/>
    <property type="match status" value="1"/>
</dbReference>
<dbReference type="Pfam" id="PF01408">
    <property type="entry name" value="GFO_IDH_MocA"/>
    <property type="match status" value="1"/>
</dbReference>
<dbReference type="InterPro" id="IPR055170">
    <property type="entry name" value="GFO_IDH_MocA-like_dom"/>
</dbReference>
<organism evidence="3 4">
    <name type="scientific">Persicirhabdus sediminis</name>
    <dbReference type="NCBI Taxonomy" id="454144"/>
    <lineage>
        <taxon>Bacteria</taxon>
        <taxon>Pseudomonadati</taxon>
        <taxon>Verrucomicrobiota</taxon>
        <taxon>Verrucomicrobiia</taxon>
        <taxon>Verrucomicrobiales</taxon>
        <taxon>Verrucomicrobiaceae</taxon>
        <taxon>Persicirhabdus</taxon>
    </lineage>
</organism>
<dbReference type="AlphaFoldDB" id="A0A8J7SHH4"/>
<evidence type="ECO:0000259" key="1">
    <source>
        <dbReference type="Pfam" id="PF01408"/>
    </source>
</evidence>
<evidence type="ECO:0000313" key="3">
    <source>
        <dbReference type="EMBL" id="MBK1789836.1"/>
    </source>
</evidence>
<protein>
    <submittedName>
        <fullName evidence="3">Gfo/Idh/MocA family oxidoreductase</fullName>
    </submittedName>
</protein>
<dbReference type="PANTHER" id="PTHR43708:SF3">
    <property type="entry name" value="OXIDOREDUCTASE"/>
    <property type="match status" value="1"/>
</dbReference>
<dbReference type="Proteomes" id="UP000624703">
    <property type="component" value="Unassembled WGS sequence"/>
</dbReference>
<dbReference type="GO" id="GO:0000166">
    <property type="term" value="F:nucleotide binding"/>
    <property type="evidence" value="ECO:0007669"/>
    <property type="project" value="InterPro"/>
</dbReference>
<accession>A0A8J7SHH4</accession>
<keyword evidence="4" id="KW-1185">Reference proteome</keyword>
<dbReference type="Gene3D" id="3.40.50.720">
    <property type="entry name" value="NAD(P)-binding Rossmann-like Domain"/>
    <property type="match status" value="1"/>
</dbReference>
<dbReference type="EMBL" id="JAENIM010000009">
    <property type="protein sequence ID" value="MBK1789836.1"/>
    <property type="molecule type" value="Genomic_DNA"/>
</dbReference>
<dbReference type="Gene3D" id="3.30.360.10">
    <property type="entry name" value="Dihydrodipicolinate Reductase, domain 2"/>
    <property type="match status" value="1"/>
</dbReference>